<feature type="region of interest" description="Disordered" evidence="4">
    <location>
        <begin position="563"/>
        <end position="602"/>
    </location>
</feature>
<evidence type="ECO:0000259" key="5">
    <source>
        <dbReference type="Pfam" id="PF01591"/>
    </source>
</evidence>
<sequence>MWEFWRSSSIREGGSAIPEAHVSPFERCASGVSRDGATGRTSPSSTAVSPMPPQPSVQSDPGSPHIASNSSQHAPFLAGSSSVGSSVHKAISKRLAGVVHFRDVQFVTKEVEEQEGPGDQSGISHEYTRMLTGVQKNKLIIILVGLPGRGKTFLCNKLMRYLNWLGHNTRHFNVGQYRRKQKGQDEVQDASFFDYHNEAGLEARNRALNAALDDMCQWLETDQAQVAIFDATNSTEQRRQLLRQRFHGRWQYLLIESICNDDEVLATNYLNKMKYSPDYTAFDMAQALADFKQRIKKYEEVYETVTDRTFHYIKLIDMVTGRGHMDINRISGYIPGKIVFFLMQVCKAGLGSTRKLWLTRHGQSEYNKGGRLGGDSSISEKGEKYAELLPGALLSRLPTSEPVSLSVWTSTLVRTIQTARHLPFPKLQWKALDEIDAGICDGMTYEEIASEMPEEFAARKQDKLRYRYPSGESYLDLIQRTEPVITEMERERECVLIVSHQAVLRVLYGYFMGVPPEKIPSLEIPLHTLIELTPMPDGTMQEARVRVDTERGEEQFALGPVEEEEPRMVEHRRTPSQQTLTQLQQVVGPSPSSSPQTVGLHMRTPSNTAAAAVPSQATIAGLAARTSQSGVGSEQAKGVSARVSLSDLAGPGPAGSVPAVKSHAVELESDAAVDVLLAA</sequence>
<feature type="binding site" evidence="3">
    <location>
        <position position="414"/>
    </location>
    <ligand>
        <name>substrate</name>
    </ligand>
</feature>
<organism evidence="6">
    <name type="scientific">Chlamydomonas leiostraca</name>
    <dbReference type="NCBI Taxonomy" id="1034604"/>
    <lineage>
        <taxon>Eukaryota</taxon>
        <taxon>Viridiplantae</taxon>
        <taxon>Chlorophyta</taxon>
        <taxon>core chlorophytes</taxon>
        <taxon>Chlorophyceae</taxon>
        <taxon>CS clade</taxon>
        <taxon>Chlamydomonadales</taxon>
        <taxon>Chlamydomonadaceae</taxon>
        <taxon>Chlamydomonas</taxon>
    </lineage>
</organism>
<feature type="binding site" evidence="3">
    <location>
        <begin position="360"/>
        <end position="367"/>
    </location>
    <ligand>
        <name>substrate</name>
    </ligand>
</feature>
<dbReference type="InterPro" id="IPR001345">
    <property type="entry name" value="PG/BPGM_mutase_AS"/>
</dbReference>
<feature type="compositionally biased region" description="Low complexity" evidence="4">
    <location>
        <begin position="577"/>
        <end position="595"/>
    </location>
</feature>
<dbReference type="PANTHER" id="PTHR10606:SF44">
    <property type="entry name" value="6-PHOSPHOFRUCTO 2-KINASE_FRUCTOSE 2,6-BISPHOSPHATASE LONG FORM"/>
    <property type="match status" value="1"/>
</dbReference>
<evidence type="ECO:0000313" key="6">
    <source>
        <dbReference type="EMBL" id="CAD8684760.1"/>
    </source>
</evidence>
<feature type="region of interest" description="Disordered" evidence="4">
    <location>
        <begin position="29"/>
        <end position="79"/>
    </location>
</feature>
<dbReference type="InterPro" id="IPR027417">
    <property type="entry name" value="P-loop_NTPase"/>
</dbReference>
<dbReference type="Gene3D" id="3.40.50.300">
    <property type="entry name" value="P-loop containing nucleotide triphosphate hydrolases"/>
    <property type="match status" value="1"/>
</dbReference>
<keyword evidence="1" id="KW-0547">Nucleotide-binding</keyword>
<dbReference type="SUPFAM" id="SSF53254">
    <property type="entry name" value="Phosphoglycerate mutase-like"/>
    <property type="match status" value="1"/>
</dbReference>
<evidence type="ECO:0000256" key="3">
    <source>
        <dbReference type="PIRSR" id="PIRSR613078-2"/>
    </source>
</evidence>
<dbReference type="GO" id="GO:0006003">
    <property type="term" value="P:fructose 2,6-bisphosphate metabolic process"/>
    <property type="evidence" value="ECO:0007669"/>
    <property type="project" value="InterPro"/>
</dbReference>
<dbReference type="GO" id="GO:0004331">
    <property type="term" value="F:fructose-2,6-bisphosphate 2-phosphatase activity"/>
    <property type="evidence" value="ECO:0007669"/>
    <property type="project" value="TreeGrafter"/>
</dbReference>
<feature type="compositionally biased region" description="Polar residues" evidence="4">
    <location>
        <begin position="66"/>
        <end position="79"/>
    </location>
</feature>
<dbReference type="InterPro" id="IPR013078">
    <property type="entry name" value="His_Pase_superF_clade-1"/>
</dbReference>
<dbReference type="PANTHER" id="PTHR10606">
    <property type="entry name" value="6-PHOSPHOFRUCTO-2-KINASE/FRUCTOSE-2,6-BISPHOSPHATASE"/>
    <property type="match status" value="1"/>
</dbReference>
<dbReference type="Pfam" id="PF00300">
    <property type="entry name" value="His_Phos_1"/>
    <property type="match status" value="1"/>
</dbReference>
<dbReference type="AlphaFoldDB" id="A0A7S0RQR1"/>
<dbReference type="PRINTS" id="PR00991">
    <property type="entry name" value="6PFRUCTKNASE"/>
</dbReference>
<dbReference type="SMART" id="SM00855">
    <property type="entry name" value="PGAM"/>
    <property type="match status" value="1"/>
</dbReference>
<accession>A0A7S0RQR1</accession>
<dbReference type="Pfam" id="PF01591">
    <property type="entry name" value="6PF2K"/>
    <property type="match status" value="1"/>
</dbReference>
<dbReference type="CDD" id="cd07067">
    <property type="entry name" value="HP_PGM_like"/>
    <property type="match status" value="1"/>
</dbReference>
<evidence type="ECO:0000256" key="2">
    <source>
        <dbReference type="ARBA" id="ARBA00022840"/>
    </source>
</evidence>
<dbReference type="FunFam" id="3.40.50.1240:FF:000006">
    <property type="entry name" value="6-phosphofructo-2-kinase/fructose-2, 6-bisphosphatase"/>
    <property type="match status" value="1"/>
</dbReference>
<dbReference type="GO" id="GO:0005524">
    <property type="term" value="F:ATP binding"/>
    <property type="evidence" value="ECO:0007669"/>
    <property type="project" value="UniProtKB-KW"/>
</dbReference>
<dbReference type="PROSITE" id="PS00175">
    <property type="entry name" value="PG_MUTASE"/>
    <property type="match status" value="1"/>
</dbReference>
<feature type="domain" description="6-phosphofructo-2-kinase" evidence="5">
    <location>
        <begin position="132"/>
        <end position="345"/>
    </location>
</feature>
<dbReference type="GO" id="GO:0003873">
    <property type="term" value="F:6-phosphofructo-2-kinase activity"/>
    <property type="evidence" value="ECO:0007669"/>
    <property type="project" value="InterPro"/>
</dbReference>
<reference evidence="6" key="1">
    <citation type="submission" date="2021-01" db="EMBL/GenBank/DDBJ databases">
        <authorList>
            <person name="Corre E."/>
            <person name="Pelletier E."/>
            <person name="Niang G."/>
            <person name="Scheremetjew M."/>
            <person name="Finn R."/>
            <person name="Kale V."/>
            <person name="Holt S."/>
            <person name="Cochrane G."/>
            <person name="Meng A."/>
            <person name="Brown T."/>
            <person name="Cohen L."/>
        </authorList>
    </citation>
    <scope>NUCLEOTIDE SEQUENCE</scope>
    <source>
        <strain evidence="6">SAG 11-49</strain>
    </source>
</reference>
<name>A0A7S0RQR1_9CHLO</name>
<keyword evidence="2" id="KW-0067">ATP-binding</keyword>
<dbReference type="GO" id="GO:0005829">
    <property type="term" value="C:cytosol"/>
    <property type="evidence" value="ECO:0007669"/>
    <property type="project" value="TreeGrafter"/>
</dbReference>
<dbReference type="FunFam" id="3.40.50.300:FF:000644">
    <property type="entry name" value="GpmB, Fructose-2,6-bisphosphatase"/>
    <property type="match status" value="1"/>
</dbReference>
<dbReference type="SUPFAM" id="SSF52540">
    <property type="entry name" value="P-loop containing nucleoside triphosphate hydrolases"/>
    <property type="match status" value="1"/>
</dbReference>
<dbReference type="EMBL" id="HBFB01021266">
    <property type="protein sequence ID" value="CAD8684760.1"/>
    <property type="molecule type" value="Transcribed_RNA"/>
</dbReference>
<protein>
    <recommendedName>
        <fullName evidence="5">6-phosphofructo-2-kinase domain-containing protein</fullName>
    </recommendedName>
</protein>
<dbReference type="InterPro" id="IPR013079">
    <property type="entry name" value="6Phosfructo_kin"/>
</dbReference>
<evidence type="ECO:0000256" key="1">
    <source>
        <dbReference type="ARBA" id="ARBA00022741"/>
    </source>
</evidence>
<gene>
    <name evidence="6" type="ORF">CLEI1391_LOCUS11965</name>
</gene>
<proteinExistence type="predicted"/>
<dbReference type="Gene3D" id="3.40.50.1240">
    <property type="entry name" value="Phosphoglycerate mutase-like"/>
    <property type="match status" value="1"/>
</dbReference>
<dbReference type="GO" id="GO:0006000">
    <property type="term" value="P:fructose metabolic process"/>
    <property type="evidence" value="ECO:0007669"/>
    <property type="project" value="InterPro"/>
</dbReference>
<evidence type="ECO:0000256" key="4">
    <source>
        <dbReference type="SAM" id="MobiDB-lite"/>
    </source>
</evidence>
<dbReference type="InterPro" id="IPR029033">
    <property type="entry name" value="His_PPase_superfam"/>
</dbReference>
<dbReference type="InterPro" id="IPR003094">
    <property type="entry name" value="6Pfruct_kin"/>
</dbReference>